<dbReference type="InterPro" id="IPR036122">
    <property type="entry name" value="CaM-bd_dom_sf"/>
</dbReference>
<dbReference type="InterPro" id="IPR015449">
    <property type="entry name" value="K_chnl_Ca-activ_SK"/>
</dbReference>
<dbReference type="EMBL" id="JAHFZB010000051">
    <property type="protein sequence ID" value="KAK6467122.1"/>
    <property type="molecule type" value="Genomic_DNA"/>
</dbReference>
<gene>
    <name evidence="4" type="ORF">HHUSO_G29722</name>
    <name evidence="3" type="ORF">HHUSO_G35502</name>
</gene>
<evidence type="ECO:0000313" key="5">
    <source>
        <dbReference type="Proteomes" id="UP001369086"/>
    </source>
</evidence>
<feature type="compositionally biased region" description="Low complexity" evidence="2">
    <location>
        <begin position="84"/>
        <end position="96"/>
    </location>
</feature>
<evidence type="ECO:0000313" key="4">
    <source>
        <dbReference type="EMBL" id="KAK6471342.1"/>
    </source>
</evidence>
<evidence type="ECO:0000313" key="3">
    <source>
        <dbReference type="EMBL" id="KAK6467122.1"/>
    </source>
</evidence>
<organism evidence="4 5">
    <name type="scientific">Huso huso</name>
    <name type="common">Beluga</name>
    <name type="synonym">Acipenser huso</name>
    <dbReference type="NCBI Taxonomy" id="61971"/>
    <lineage>
        <taxon>Eukaryota</taxon>
        <taxon>Metazoa</taxon>
        <taxon>Chordata</taxon>
        <taxon>Craniata</taxon>
        <taxon>Vertebrata</taxon>
        <taxon>Euteleostomi</taxon>
        <taxon>Actinopterygii</taxon>
        <taxon>Chondrostei</taxon>
        <taxon>Acipenseriformes</taxon>
        <taxon>Acipenseridae</taxon>
        <taxon>Huso</taxon>
    </lineage>
</organism>
<evidence type="ECO:0000256" key="1">
    <source>
        <dbReference type="SAM" id="Coils"/>
    </source>
</evidence>
<reference evidence="4 5" key="1">
    <citation type="submission" date="2021-05" db="EMBL/GenBank/DDBJ databases">
        <authorList>
            <person name="Zahm M."/>
            <person name="Klopp C."/>
            <person name="Cabau C."/>
            <person name="Kuhl H."/>
            <person name="Suciu R."/>
            <person name="Ciorpac M."/>
            <person name="Holostenco D."/>
            <person name="Gessner J."/>
            <person name="Wuertz S."/>
            <person name="Hohne C."/>
            <person name="Stock M."/>
            <person name="Gislard M."/>
            <person name="Lluch J."/>
            <person name="Milhes M."/>
            <person name="Lampietro C."/>
            <person name="Lopez Roques C."/>
            <person name="Donnadieu C."/>
            <person name="Du K."/>
            <person name="Schartl M."/>
            <person name="Guiguen Y."/>
        </authorList>
    </citation>
    <scope>NUCLEOTIDE SEQUENCE [LARGE SCALE GENOMIC DNA]</scope>
    <source>
        <strain evidence="4">Hh-F2</strain>
        <tissue evidence="4">Blood</tissue>
    </source>
</reference>
<comment type="caution">
    <text evidence="4">The sequence shown here is derived from an EMBL/GenBank/DDBJ whole genome shotgun (WGS) entry which is preliminary data.</text>
</comment>
<feature type="compositionally biased region" description="Polar residues" evidence="2">
    <location>
        <begin position="97"/>
        <end position="107"/>
    </location>
</feature>
<keyword evidence="5" id="KW-1185">Reference proteome</keyword>
<sequence>MEQRKLTDQANTLVDLSKMQSVMYDLISELHERSEDLEKQLEGLEHKLEQLGCGFSSLPGLLSESMRLQQAEILRAIAESRATGALSSLSDSTLASNPTPRTTSSSC</sequence>
<feature type="coiled-coil region" evidence="1">
    <location>
        <begin position="27"/>
        <end position="54"/>
    </location>
</feature>
<keyword evidence="1" id="KW-0175">Coiled coil</keyword>
<evidence type="ECO:0000256" key="2">
    <source>
        <dbReference type="SAM" id="MobiDB-lite"/>
    </source>
</evidence>
<dbReference type="Proteomes" id="UP001369086">
    <property type="component" value="Unassembled WGS sequence"/>
</dbReference>
<proteinExistence type="predicted"/>
<accession>A0ABR0YFB0</accession>
<dbReference type="EMBL" id="JAHFZB010000032">
    <property type="protein sequence ID" value="KAK6471342.1"/>
    <property type="molecule type" value="Genomic_DNA"/>
</dbReference>
<protein>
    <submittedName>
        <fullName evidence="4">Small conductance calcium-activated potassium channel protein 3-like</fullName>
    </submittedName>
</protein>
<feature type="region of interest" description="Disordered" evidence="2">
    <location>
        <begin position="84"/>
        <end position="107"/>
    </location>
</feature>
<dbReference type="PANTHER" id="PTHR10153">
    <property type="entry name" value="SMALL CONDUCTANCE CALCIUM-ACTIVATED POTASSIUM CHANNEL"/>
    <property type="match status" value="1"/>
</dbReference>
<dbReference type="SUPFAM" id="SSF81327">
    <property type="entry name" value="Small-conductance potassium channel"/>
    <property type="match status" value="1"/>
</dbReference>
<name>A0ABR0YFB0_HUSHU</name>